<keyword evidence="2" id="KW-1185">Reference proteome</keyword>
<gene>
    <name evidence="1" type="ORF">SEA_REM711_39</name>
</gene>
<dbReference type="InterPro" id="IPR056037">
    <property type="entry name" value="DUF7620"/>
</dbReference>
<name>A0A2K9VEX4_9CAUD</name>
<dbReference type="Proteomes" id="UP000241185">
    <property type="component" value="Segment"/>
</dbReference>
<sequence>MIVWPWKRQRNAEVEAARQQAQEAARGRRAAEARSQRAEQIVRYSRKVSAGLQHEIDANGDRWTALMQQAWGGR</sequence>
<protein>
    <submittedName>
        <fullName evidence="1">Uncharacterized protein</fullName>
    </submittedName>
</protein>
<evidence type="ECO:0000313" key="2">
    <source>
        <dbReference type="Proteomes" id="UP000241185"/>
    </source>
</evidence>
<organism evidence="1 2">
    <name type="scientific">Mycobacterium phage Rem711</name>
    <dbReference type="NCBI Taxonomy" id="2079285"/>
    <lineage>
        <taxon>Viruses</taxon>
        <taxon>Duplodnaviria</taxon>
        <taxon>Heunggongvirae</taxon>
        <taxon>Uroviricota</taxon>
        <taxon>Caudoviricetes</taxon>
        <taxon>Trigintaduovirus</taxon>
        <taxon>Trigintaduovirus rem711</taxon>
    </lineage>
</organism>
<dbReference type="Pfam" id="PF24596">
    <property type="entry name" value="DUF7620"/>
    <property type="match status" value="1"/>
</dbReference>
<reference evidence="2" key="1">
    <citation type="submission" date="2018-01" db="EMBL/GenBank/DDBJ databases">
        <authorList>
            <person name="Gatt S.M."/>
            <person name="Isern S."/>
            <person name="Jenkins M."/>
            <person name="Tan A.L."/>
            <person name="Michael S.F."/>
            <person name="Moore R.E."/>
            <person name="Ware V.C."/>
            <person name="Garlena R.A."/>
            <person name="Russell D.A."/>
            <person name="Pope W.H."/>
            <person name="Jacobs-Sera D."/>
            <person name="Hendrix R.W."/>
            <person name="Hatfull G.F."/>
        </authorList>
    </citation>
    <scope>NUCLEOTIDE SEQUENCE [LARGE SCALE GENOMIC DNA]</scope>
</reference>
<evidence type="ECO:0000313" key="1">
    <source>
        <dbReference type="EMBL" id="AUV60817.1"/>
    </source>
</evidence>
<accession>A0A2K9VEX4</accession>
<proteinExistence type="predicted"/>
<dbReference type="EMBL" id="MG770216">
    <property type="protein sequence ID" value="AUV60817.1"/>
    <property type="molecule type" value="Genomic_DNA"/>
</dbReference>